<feature type="transmembrane region" description="Helical" evidence="6">
    <location>
        <begin position="317"/>
        <end position="337"/>
    </location>
</feature>
<feature type="domain" description="G-protein coupled receptors family 2 profile 2" evidence="7">
    <location>
        <begin position="54"/>
        <end position="230"/>
    </location>
</feature>
<accession>A0AAN6QWF6</accession>
<reference evidence="8" key="1">
    <citation type="submission" date="2023-06" db="EMBL/GenBank/DDBJ databases">
        <title>Black Yeasts Isolated from many extreme environments.</title>
        <authorList>
            <person name="Coleine C."/>
            <person name="Stajich J.E."/>
            <person name="Selbmann L."/>
        </authorList>
    </citation>
    <scope>NUCLEOTIDE SEQUENCE</scope>
    <source>
        <strain evidence="8">CCFEE 5200</strain>
    </source>
</reference>
<feature type="transmembrane region" description="Helical" evidence="6">
    <location>
        <begin position="133"/>
        <end position="153"/>
    </location>
</feature>
<gene>
    <name evidence="8" type="ORF">LTR91_007206</name>
</gene>
<evidence type="ECO:0000256" key="2">
    <source>
        <dbReference type="ARBA" id="ARBA00022692"/>
    </source>
</evidence>
<dbReference type="InterPro" id="IPR053247">
    <property type="entry name" value="GPCR_GPR1/git3-like"/>
</dbReference>
<comment type="subcellular location">
    <subcellularLocation>
        <location evidence="1">Membrane</location>
        <topology evidence="1">Multi-pass membrane protein</topology>
    </subcellularLocation>
</comment>
<evidence type="ECO:0000256" key="3">
    <source>
        <dbReference type="ARBA" id="ARBA00022989"/>
    </source>
</evidence>
<feature type="transmembrane region" description="Helical" evidence="6">
    <location>
        <begin position="173"/>
        <end position="196"/>
    </location>
</feature>
<organism evidence="8 9">
    <name type="scientific">Friedmanniomyces endolithicus</name>
    <dbReference type="NCBI Taxonomy" id="329885"/>
    <lineage>
        <taxon>Eukaryota</taxon>
        <taxon>Fungi</taxon>
        <taxon>Dikarya</taxon>
        <taxon>Ascomycota</taxon>
        <taxon>Pezizomycotina</taxon>
        <taxon>Dothideomycetes</taxon>
        <taxon>Dothideomycetidae</taxon>
        <taxon>Mycosphaerellales</taxon>
        <taxon>Teratosphaeriaceae</taxon>
        <taxon>Friedmanniomyces</taxon>
    </lineage>
</organism>
<evidence type="ECO:0000256" key="5">
    <source>
        <dbReference type="SAM" id="MobiDB-lite"/>
    </source>
</evidence>
<comment type="caution">
    <text evidence="8">The sequence shown here is derived from an EMBL/GenBank/DDBJ whole genome shotgun (WGS) entry which is preliminary data.</text>
</comment>
<evidence type="ECO:0000313" key="8">
    <source>
        <dbReference type="EMBL" id="KAK0995785.1"/>
    </source>
</evidence>
<feature type="compositionally biased region" description="Polar residues" evidence="5">
    <location>
        <begin position="271"/>
        <end position="280"/>
    </location>
</feature>
<evidence type="ECO:0000256" key="1">
    <source>
        <dbReference type="ARBA" id="ARBA00004141"/>
    </source>
</evidence>
<dbReference type="GO" id="GO:0004930">
    <property type="term" value="F:G protein-coupled receptor activity"/>
    <property type="evidence" value="ECO:0007669"/>
    <property type="project" value="InterPro"/>
</dbReference>
<dbReference type="GO" id="GO:0007166">
    <property type="term" value="P:cell surface receptor signaling pathway"/>
    <property type="evidence" value="ECO:0007669"/>
    <property type="project" value="InterPro"/>
</dbReference>
<keyword evidence="4 6" id="KW-0472">Membrane</keyword>
<dbReference type="PANTHER" id="PTHR42058">
    <property type="entry name" value="G_PROTEIN_RECEP_F2_4 DOMAIN-CONTAINING PROTEIN"/>
    <property type="match status" value="1"/>
</dbReference>
<feature type="region of interest" description="Disordered" evidence="5">
    <location>
        <begin position="470"/>
        <end position="556"/>
    </location>
</feature>
<feature type="compositionally biased region" description="Acidic residues" evidence="5">
    <location>
        <begin position="471"/>
        <end position="482"/>
    </location>
</feature>
<evidence type="ECO:0000259" key="7">
    <source>
        <dbReference type="PROSITE" id="PS50261"/>
    </source>
</evidence>
<feature type="transmembrane region" description="Helical" evidence="6">
    <location>
        <begin position="216"/>
        <end position="243"/>
    </location>
</feature>
<dbReference type="Proteomes" id="UP001175353">
    <property type="component" value="Unassembled WGS sequence"/>
</dbReference>
<feature type="compositionally biased region" description="Gly residues" evidence="5">
    <location>
        <begin position="503"/>
        <end position="512"/>
    </location>
</feature>
<evidence type="ECO:0000256" key="4">
    <source>
        <dbReference type="ARBA" id="ARBA00023136"/>
    </source>
</evidence>
<keyword evidence="2 6" id="KW-0812">Transmembrane</keyword>
<dbReference type="PROSITE" id="PS50261">
    <property type="entry name" value="G_PROTEIN_RECEP_F2_4"/>
    <property type="match status" value="1"/>
</dbReference>
<feature type="compositionally biased region" description="Basic and acidic residues" evidence="5">
    <location>
        <begin position="517"/>
        <end position="532"/>
    </location>
</feature>
<keyword evidence="9" id="KW-1185">Reference proteome</keyword>
<dbReference type="PANTHER" id="PTHR42058:SF1">
    <property type="entry name" value="G-PROTEIN COUPLED RECEPTORS FAMILY 2 PROFILE 2 DOMAIN-CONTAINING PROTEIN"/>
    <property type="match status" value="1"/>
</dbReference>
<dbReference type="InterPro" id="IPR017981">
    <property type="entry name" value="GPCR_2-like_7TM"/>
</dbReference>
<feature type="region of interest" description="Disordered" evidence="5">
    <location>
        <begin position="256"/>
        <end position="290"/>
    </location>
</feature>
<feature type="transmembrane region" description="Helical" evidence="6">
    <location>
        <begin position="383"/>
        <end position="403"/>
    </location>
</feature>
<dbReference type="Gene3D" id="1.20.1070.10">
    <property type="entry name" value="Rhodopsin 7-helix transmembrane proteins"/>
    <property type="match status" value="1"/>
</dbReference>
<sequence>MAAPAVSCPAPFLAESAYPYTAGLRSGRFCGPFAPGVSCCLPCPLEGLVTSDAFQRNLKIAYWFNVPALLCQVFLLASFAVLKEKHSHAHYLSVGLCISLALLELSFIIPLGVEPDVCHDAITPNDIHSDMTCAWSGALLEAGAMAGAVWILLRSLWTHLRVCADLHHSTPLFWTAQTLGWGLPALFLAISLPITGVSYQVGTTCFPNQRSAFITWFGWLLAFACLAALLQLITTGFCLWLYLRHFLHLGNNSSADSADSSSRPETALVPLNTSSPSQNPSIPPASHRATATTTPYLSKRLAYHRVRSLLLLQWRSIALSLFVITSTFYFGVVFAATTRAAHADSTPSKTAAIEIRAACLVLNNGRKGECLQYARGFVLGEGVVLATFYMSALIGVVTFGLMVRRDMVVGWWELIGGAGAHWARRRGRGRELRDDGGGSGGGGKMVQMTDEVGMAEVPEAGDVGIRHETTDLFDGEDGDEADVDAHRPERTRVRGGEASGDPPSGGGDGGIEAGDVGTRHETTDFFDDHNGVGDEIDEEAQRPKRTRRVREDLDDI</sequence>
<dbReference type="AlphaFoldDB" id="A0AAN6QWF6"/>
<feature type="transmembrane region" description="Helical" evidence="6">
    <location>
        <begin position="60"/>
        <end position="82"/>
    </location>
</feature>
<protein>
    <recommendedName>
        <fullName evidence="7">G-protein coupled receptors family 2 profile 2 domain-containing protein</fullName>
    </recommendedName>
</protein>
<dbReference type="Pfam" id="PF00002">
    <property type="entry name" value="7tm_2"/>
    <property type="match status" value="1"/>
</dbReference>
<evidence type="ECO:0000313" key="9">
    <source>
        <dbReference type="Proteomes" id="UP001175353"/>
    </source>
</evidence>
<proteinExistence type="predicted"/>
<feature type="transmembrane region" description="Helical" evidence="6">
    <location>
        <begin position="89"/>
        <end position="113"/>
    </location>
</feature>
<name>A0AAN6QWF6_9PEZI</name>
<dbReference type="GO" id="GO:0016020">
    <property type="term" value="C:membrane"/>
    <property type="evidence" value="ECO:0007669"/>
    <property type="project" value="UniProtKB-SubCell"/>
</dbReference>
<feature type="region of interest" description="Disordered" evidence="5">
    <location>
        <begin position="426"/>
        <end position="446"/>
    </location>
</feature>
<evidence type="ECO:0000256" key="6">
    <source>
        <dbReference type="SAM" id="Phobius"/>
    </source>
</evidence>
<keyword evidence="3 6" id="KW-1133">Transmembrane helix</keyword>
<feature type="compositionally biased region" description="Basic and acidic residues" evidence="5">
    <location>
        <begin position="483"/>
        <end position="495"/>
    </location>
</feature>
<dbReference type="InterPro" id="IPR000832">
    <property type="entry name" value="GPCR_2_secretin-like"/>
</dbReference>
<dbReference type="EMBL" id="JAUJLE010000051">
    <property type="protein sequence ID" value="KAK0995785.1"/>
    <property type="molecule type" value="Genomic_DNA"/>
</dbReference>